<keyword evidence="3" id="KW-1003">Cell membrane</keyword>
<evidence type="ECO:0000313" key="11">
    <source>
        <dbReference type="EMBL" id="XDP45994.1"/>
    </source>
</evidence>
<accession>A0AB39L4Z1</accession>
<keyword evidence="2 8" id="KW-0813">Transport</keyword>
<organism evidence="11">
    <name type="scientific">Sinomonas puerhi</name>
    <dbReference type="NCBI Taxonomy" id="3238584"/>
    <lineage>
        <taxon>Bacteria</taxon>
        <taxon>Bacillati</taxon>
        <taxon>Actinomycetota</taxon>
        <taxon>Actinomycetes</taxon>
        <taxon>Micrococcales</taxon>
        <taxon>Micrococcaceae</taxon>
        <taxon>Sinomonas</taxon>
    </lineage>
</organism>
<dbReference type="Pfam" id="PF00528">
    <property type="entry name" value="BPD_transp_1"/>
    <property type="match status" value="2"/>
</dbReference>
<comment type="subcellular location">
    <subcellularLocation>
        <location evidence="1">Cell inner membrane</location>
        <topology evidence="1">Multi-pass membrane protein</topology>
    </subcellularLocation>
    <subcellularLocation>
        <location evidence="8">Cell membrane</location>
        <topology evidence="8">Multi-pass membrane protein</topology>
    </subcellularLocation>
</comment>
<feature type="compositionally biased region" description="Low complexity" evidence="9">
    <location>
        <begin position="10"/>
        <end position="26"/>
    </location>
</feature>
<dbReference type="RefSeq" id="WP_307956814.1">
    <property type="nucleotide sequence ID" value="NZ_CP163302.1"/>
</dbReference>
<feature type="domain" description="ABC transmembrane type-1" evidence="10">
    <location>
        <begin position="339"/>
        <end position="529"/>
    </location>
</feature>
<keyword evidence="4" id="KW-0997">Cell inner membrane</keyword>
<dbReference type="InterPro" id="IPR035906">
    <property type="entry name" value="MetI-like_sf"/>
</dbReference>
<name>A0AB39L4Z1_9MICC</name>
<feature type="transmembrane region" description="Helical" evidence="8">
    <location>
        <begin position="301"/>
        <end position="323"/>
    </location>
</feature>
<evidence type="ECO:0000256" key="6">
    <source>
        <dbReference type="ARBA" id="ARBA00022989"/>
    </source>
</evidence>
<evidence type="ECO:0000256" key="3">
    <source>
        <dbReference type="ARBA" id="ARBA00022475"/>
    </source>
</evidence>
<dbReference type="KEGG" id="spue:AB5L97_02940"/>
<gene>
    <name evidence="11" type="ORF">AB5L97_02940</name>
</gene>
<evidence type="ECO:0000256" key="8">
    <source>
        <dbReference type="RuleBase" id="RU363032"/>
    </source>
</evidence>
<evidence type="ECO:0000256" key="2">
    <source>
        <dbReference type="ARBA" id="ARBA00022448"/>
    </source>
</evidence>
<feature type="transmembrane region" description="Helical" evidence="8">
    <location>
        <begin position="39"/>
        <end position="63"/>
    </location>
</feature>
<proteinExistence type="inferred from homology"/>
<feature type="transmembrane region" description="Helical" evidence="8">
    <location>
        <begin position="193"/>
        <end position="218"/>
    </location>
</feature>
<keyword evidence="7 8" id="KW-0472">Membrane</keyword>
<evidence type="ECO:0000256" key="9">
    <source>
        <dbReference type="SAM" id="MobiDB-lite"/>
    </source>
</evidence>
<feature type="transmembrane region" description="Helical" evidence="8">
    <location>
        <begin position="511"/>
        <end position="530"/>
    </location>
</feature>
<dbReference type="PROSITE" id="PS50928">
    <property type="entry name" value="ABC_TM1"/>
    <property type="match status" value="2"/>
</dbReference>
<dbReference type="CDD" id="cd06261">
    <property type="entry name" value="TM_PBP2"/>
    <property type="match status" value="2"/>
</dbReference>
<feature type="region of interest" description="Disordered" evidence="9">
    <location>
        <begin position="1"/>
        <end position="32"/>
    </location>
</feature>
<evidence type="ECO:0000256" key="4">
    <source>
        <dbReference type="ARBA" id="ARBA00022519"/>
    </source>
</evidence>
<dbReference type="InterPro" id="IPR000515">
    <property type="entry name" value="MetI-like"/>
</dbReference>
<feature type="transmembrane region" description="Helical" evidence="8">
    <location>
        <begin position="251"/>
        <end position="270"/>
    </location>
</feature>
<protein>
    <submittedName>
        <fullName evidence="11">ABC transporter permease</fullName>
    </submittedName>
</protein>
<feature type="transmembrane region" description="Helical" evidence="8">
    <location>
        <begin position="377"/>
        <end position="398"/>
    </location>
</feature>
<dbReference type="EMBL" id="CP163302">
    <property type="protein sequence ID" value="XDP45994.1"/>
    <property type="molecule type" value="Genomic_DNA"/>
</dbReference>
<feature type="transmembrane region" description="Helical" evidence="8">
    <location>
        <begin position="404"/>
        <end position="421"/>
    </location>
</feature>
<keyword evidence="6 8" id="KW-1133">Transmembrane helix</keyword>
<dbReference type="PANTHER" id="PTHR43357:SF3">
    <property type="entry name" value="FE(3+)-TRANSPORT SYSTEM PERMEASE PROTEIN FBPB 2"/>
    <property type="match status" value="1"/>
</dbReference>
<dbReference type="Gene3D" id="1.10.3720.10">
    <property type="entry name" value="MetI-like"/>
    <property type="match status" value="2"/>
</dbReference>
<feature type="transmembrane region" description="Helical" evidence="8">
    <location>
        <begin position="146"/>
        <end position="172"/>
    </location>
</feature>
<comment type="similarity">
    <text evidence="8">Belongs to the binding-protein-dependent transport system permease family.</text>
</comment>
<keyword evidence="5 8" id="KW-0812">Transmembrane</keyword>
<feature type="domain" description="ABC transmembrane type-1" evidence="10">
    <location>
        <begin position="84"/>
        <end position="269"/>
    </location>
</feature>
<dbReference type="PANTHER" id="PTHR43357">
    <property type="entry name" value="INNER MEMBRANE ABC TRANSPORTER PERMEASE PROTEIN YDCV"/>
    <property type="match status" value="1"/>
</dbReference>
<dbReference type="SUPFAM" id="SSF161098">
    <property type="entry name" value="MetI-like"/>
    <property type="match status" value="2"/>
</dbReference>
<dbReference type="GO" id="GO:0055085">
    <property type="term" value="P:transmembrane transport"/>
    <property type="evidence" value="ECO:0007669"/>
    <property type="project" value="InterPro"/>
</dbReference>
<reference evidence="11" key="1">
    <citation type="submission" date="2024-07" db="EMBL/GenBank/DDBJ databases">
        <authorList>
            <person name="fu j."/>
        </authorList>
    </citation>
    <scope>NUCLEOTIDE SEQUENCE</scope>
    <source>
        <strain evidence="11">P10A9</strain>
    </source>
</reference>
<dbReference type="GO" id="GO:0005886">
    <property type="term" value="C:plasma membrane"/>
    <property type="evidence" value="ECO:0007669"/>
    <property type="project" value="UniProtKB-SubCell"/>
</dbReference>
<feature type="transmembrane region" description="Helical" evidence="8">
    <location>
        <begin position="457"/>
        <end position="478"/>
    </location>
</feature>
<feature type="transmembrane region" description="Helical" evidence="8">
    <location>
        <begin position="343"/>
        <end position="365"/>
    </location>
</feature>
<evidence type="ECO:0000256" key="1">
    <source>
        <dbReference type="ARBA" id="ARBA00004429"/>
    </source>
</evidence>
<evidence type="ECO:0000259" key="10">
    <source>
        <dbReference type="PROSITE" id="PS50928"/>
    </source>
</evidence>
<feature type="transmembrane region" description="Helical" evidence="8">
    <location>
        <begin position="83"/>
        <end position="108"/>
    </location>
</feature>
<feature type="transmembrane region" description="Helical" evidence="8">
    <location>
        <begin position="120"/>
        <end position="140"/>
    </location>
</feature>
<sequence>MESAPDTASPAAGFPAQGGTAAPAGGSTRLRPPRPRPPAGVVLLACLVAAASLIPLGFVAYMTVTTGWDTAAALLFRPRTLELLGNTLLLTLITVPLCIVLGVGGAWLVERTSLQGNKVWAVLLAAPLAIPAFVNSYAWVSAVPSLHGVFSGVLIATLSYYPLVYIPVAATLSRLDPAIEQSAASLGLGTWRVFFRVVLPQLRIAVAGGALLVALHLLSEYGAFAMIRFDTFTTAIMQQYRSTFNGSAGNMLASVLVTVCLVFLVVEASLRGNARYARIGSGAQSLPTRLALGPWQAPAQLVLAALAVLAVGVPVWMTVSWAVRGGPDVWRTGELAGALGSSLWFGLLGAIVTTIVAFPLAFLAVRYPGWLSRALELSNYVTSSMPGIVLALAFVTVSLRAIPAVYQTTGLLVAAYVLLFLPRALVNLRAGLAQAPKELEEAARALGKSPFMAFVRVTLRLAAPAAAGGAALTFLAVVNELTATLLLSPLGTKTLATEFWSLSSEIDYVSAAPYALLMIALSAPMTYLLFQQSKKAAGQ</sequence>
<evidence type="ECO:0000256" key="7">
    <source>
        <dbReference type="ARBA" id="ARBA00023136"/>
    </source>
</evidence>
<evidence type="ECO:0000256" key="5">
    <source>
        <dbReference type="ARBA" id="ARBA00022692"/>
    </source>
</evidence>
<dbReference type="AlphaFoldDB" id="A0AB39L4Z1"/>